<dbReference type="OrthoDB" id="1711136at2759"/>
<dbReference type="GO" id="GO:0005737">
    <property type="term" value="C:cytoplasm"/>
    <property type="evidence" value="ECO:0007669"/>
    <property type="project" value="TreeGrafter"/>
</dbReference>
<dbReference type="EMBL" id="OV651824">
    <property type="protein sequence ID" value="CAH1101966.1"/>
    <property type="molecule type" value="Genomic_DNA"/>
</dbReference>
<dbReference type="InterPro" id="IPR032675">
    <property type="entry name" value="LRR_dom_sf"/>
</dbReference>
<name>A0A9P0CPS2_9CUCU</name>
<dbReference type="GO" id="GO:0008270">
    <property type="term" value="F:zinc ion binding"/>
    <property type="evidence" value="ECO:0007669"/>
    <property type="project" value="UniProtKB-KW"/>
</dbReference>
<organism evidence="8 9">
    <name type="scientific">Psylliodes chrysocephalus</name>
    <dbReference type="NCBI Taxonomy" id="3402493"/>
    <lineage>
        <taxon>Eukaryota</taxon>
        <taxon>Metazoa</taxon>
        <taxon>Ecdysozoa</taxon>
        <taxon>Arthropoda</taxon>
        <taxon>Hexapoda</taxon>
        <taxon>Insecta</taxon>
        <taxon>Pterygota</taxon>
        <taxon>Neoptera</taxon>
        <taxon>Endopterygota</taxon>
        <taxon>Coleoptera</taxon>
        <taxon>Polyphaga</taxon>
        <taxon>Cucujiformia</taxon>
        <taxon>Chrysomeloidea</taxon>
        <taxon>Chrysomelidae</taxon>
        <taxon>Galerucinae</taxon>
        <taxon>Alticini</taxon>
        <taxon>Psylliodes</taxon>
    </lineage>
</organism>
<dbReference type="PROSITE" id="PS51450">
    <property type="entry name" value="LRR"/>
    <property type="match status" value="2"/>
</dbReference>
<dbReference type="SUPFAM" id="SSF52058">
    <property type="entry name" value="L domain-like"/>
    <property type="match status" value="1"/>
</dbReference>
<dbReference type="Gene3D" id="1.10.1170.10">
    <property type="entry name" value="Inhibitor Of Apoptosis Protein (2mihbC-IAP-1), Chain A"/>
    <property type="match status" value="1"/>
</dbReference>
<dbReference type="PANTHER" id="PTHR48051:SF47">
    <property type="entry name" value="LEUCINE RICH REPEAT AND STERILE ALPHA MOTIF CONTAINING 1"/>
    <property type="match status" value="1"/>
</dbReference>
<evidence type="ECO:0000256" key="1">
    <source>
        <dbReference type="ARBA" id="ARBA00022614"/>
    </source>
</evidence>
<evidence type="ECO:0000313" key="9">
    <source>
        <dbReference type="Proteomes" id="UP001153636"/>
    </source>
</evidence>
<dbReference type="InterPro" id="IPR001841">
    <property type="entry name" value="Znf_RING"/>
</dbReference>
<evidence type="ECO:0000259" key="7">
    <source>
        <dbReference type="PROSITE" id="PS50089"/>
    </source>
</evidence>
<keyword evidence="3 5" id="KW-0863">Zinc-finger</keyword>
<dbReference type="InterPro" id="IPR050216">
    <property type="entry name" value="LRR_domain-containing"/>
</dbReference>
<gene>
    <name evidence="8" type="ORF">PSYICH_LOCUS3119</name>
</gene>
<dbReference type="InterPro" id="IPR003591">
    <property type="entry name" value="Leu-rich_rpt_typical-subtyp"/>
</dbReference>
<reference evidence="8" key="1">
    <citation type="submission" date="2022-01" db="EMBL/GenBank/DDBJ databases">
        <authorList>
            <person name="King R."/>
        </authorList>
    </citation>
    <scope>NUCLEOTIDE SEQUENCE</scope>
</reference>
<accession>A0A9P0CPS2</accession>
<dbReference type="AlphaFoldDB" id="A0A9P0CPS2"/>
<feature type="coiled-coil region" evidence="6">
    <location>
        <begin position="290"/>
        <end position="343"/>
    </location>
</feature>
<dbReference type="PROSITE" id="PS50089">
    <property type="entry name" value="ZF_RING_2"/>
    <property type="match status" value="1"/>
</dbReference>
<keyword evidence="2" id="KW-0677">Repeat</keyword>
<dbReference type="SMART" id="SM00365">
    <property type="entry name" value="LRR_SD22"/>
    <property type="match status" value="2"/>
</dbReference>
<evidence type="ECO:0000256" key="5">
    <source>
        <dbReference type="PROSITE-ProRule" id="PRU00175"/>
    </source>
</evidence>
<keyword evidence="6" id="KW-0175">Coiled coil</keyword>
<protein>
    <recommendedName>
        <fullName evidence="7">RING-type domain-containing protein</fullName>
    </recommendedName>
</protein>
<sequence>MFRKKHPNKAKLEHKLYLARENPEPVFDLADCDLAEVPTGIYSLCRVFLKECLRLENNSLRSLSGGGDLKDLHLLKILNLNNNLFHHIPVEIALLKNLQELYISNNQIKKLCDNICQLKNLKILDLSNNHIKFLPHDIGNLVNLRKCYINNNKLKVLPKSVHKWKKIHVLELDADMFEYPPQDIVTQGLNSIMGFICEDVGVPYSPADADLDDDNNFEQSNTDSTDSIQQQKMREFLEIERLNEMSIRQELEFASTSKVQRDKLLAVLTEQQNHFDSELSKLQQIKEIERFKLIEQLQEAENTADIAIKELLVLNNEPLGQLLEQEKLEEEKLLSAINRYNEDLRKDDILGAMQDILAQETAKFKEFHQNRLEISKSILEQEAEIDYKLIEVLQNQDDHKVDLVNKLIVDSDLQKAAVGTLLERGDARSWGLLQQIRLVEAQLATLTRIEIDRKKLEMDGHLNDLCDKRCTLSVLLIDLMEQQKERRAQLISTLQIMEESYSESIEDFWLRQYQRLLDKLPEGLSHAQKNIDPSLAQFLLLNGVIHCLPFLANLTQCQRDTHYITDNDLLKAGVTSSNERRKILDAFHMYEKERTVVGCEDSRASAPPMPVEEASAPVPDNIKALSSSECVVCLDMECQIIFVPCGHLCCCCNCSVPIADCPLCRGKIERKITLVL</sequence>
<keyword evidence="3 5" id="KW-0479">Metal-binding</keyword>
<dbReference type="Pfam" id="PF13920">
    <property type="entry name" value="zf-C3HC4_3"/>
    <property type="match status" value="1"/>
</dbReference>
<dbReference type="SMART" id="SM00364">
    <property type="entry name" value="LRR_BAC"/>
    <property type="match status" value="3"/>
</dbReference>
<keyword evidence="9" id="KW-1185">Reference proteome</keyword>
<keyword evidence="1" id="KW-0433">Leucine-rich repeat</keyword>
<evidence type="ECO:0000313" key="8">
    <source>
        <dbReference type="EMBL" id="CAH1101966.1"/>
    </source>
</evidence>
<dbReference type="Pfam" id="PF13855">
    <property type="entry name" value="LRR_8"/>
    <property type="match status" value="1"/>
</dbReference>
<keyword evidence="4" id="KW-0862">Zinc</keyword>
<proteinExistence type="predicted"/>
<dbReference type="Proteomes" id="UP001153636">
    <property type="component" value="Chromosome 12"/>
</dbReference>
<evidence type="ECO:0000256" key="3">
    <source>
        <dbReference type="ARBA" id="ARBA00022771"/>
    </source>
</evidence>
<dbReference type="PANTHER" id="PTHR48051">
    <property type="match status" value="1"/>
</dbReference>
<evidence type="ECO:0000256" key="4">
    <source>
        <dbReference type="ARBA" id="ARBA00022833"/>
    </source>
</evidence>
<feature type="domain" description="RING-type" evidence="7">
    <location>
        <begin position="630"/>
        <end position="665"/>
    </location>
</feature>
<dbReference type="Gene3D" id="3.80.10.10">
    <property type="entry name" value="Ribonuclease Inhibitor"/>
    <property type="match status" value="1"/>
</dbReference>
<dbReference type="InterPro" id="IPR011029">
    <property type="entry name" value="DEATH-like_dom_sf"/>
</dbReference>
<evidence type="ECO:0000256" key="6">
    <source>
        <dbReference type="SAM" id="Coils"/>
    </source>
</evidence>
<dbReference type="SMART" id="SM00369">
    <property type="entry name" value="LRR_TYP"/>
    <property type="match status" value="3"/>
</dbReference>
<evidence type="ECO:0000256" key="2">
    <source>
        <dbReference type="ARBA" id="ARBA00022737"/>
    </source>
</evidence>
<dbReference type="Gene3D" id="1.10.533.10">
    <property type="entry name" value="Death Domain, Fas"/>
    <property type="match status" value="1"/>
</dbReference>
<dbReference type="InterPro" id="IPR001611">
    <property type="entry name" value="Leu-rich_rpt"/>
</dbReference>